<comment type="cofactor">
    <cofactor evidence="5">
        <name>Mg(2+)</name>
        <dbReference type="ChEBI" id="CHEBI:18420"/>
    </cofactor>
</comment>
<dbReference type="EC" id="3.1.-.-" evidence="5"/>
<keyword evidence="3 5" id="KW-0479">Metal-binding</keyword>
<dbReference type="GO" id="GO:0016787">
    <property type="term" value="F:hydrolase activity"/>
    <property type="evidence" value="ECO:0007669"/>
    <property type="project" value="UniProtKB-KW"/>
</dbReference>
<dbReference type="SUPFAM" id="SSF88723">
    <property type="entry name" value="PIN domain-like"/>
    <property type="match status" value="1"/>
</dbReference>
<comment type="similarity">
    <text evidence="5">Belongs to the PINc/VapC protein family.</text>
</comment>
<keyword evidence="2 5" id="KW-0540">Nuclease</keyword>
<dbReference type="OrthoDB" id="32974at2"/>
<dbReference type="InterPro" id="IPR002716">
    <property type="entry name" value="PIN_dom"/>
</dbReference>
<comment type="caution">
    <text evidence="7">The sequence shown here is derived from an EMBL/GenBank/DDBJ whole genome shotgun (WGS) entry which is preliminary data.</text>
</comment>
<dbReference type="InterPro" id="IPR029060">
    <property type="entry name" value="PIN-like_dom_sf"/>
</dbReference>
<evidence type="ECO:0000256" key="2">
    <source>
        <dbReference type="ARBA" id="ARBA00022722"/>
    </source>
</evidence>
<feature type="binding site" evidence="5">
    <location>
        <position position="94"/>
    </location>
    <ligand>
        <name>Mg(2+)</name>
        <dbReference type="ChEBI" id="CHEBI:18420"/>
    </ligand>
</feature>
<keyword evidence="1 5" id="KW-1277">Toxin-antitoxin system</keyword>
<evidence type="ECO:0000313" key="7">
    <source>
        <dbReference type="EMBL" id="KFI18519.1"/>
    </source>
</evidence>
<dbReference type="CDD" id="cd18683">
    <property type="entry name" value="PIN_VapC-like"/>
    <property type="match status" value="1"/>
</dbReference>
<dbReference type="PANTHER" id="PTHR39664">
    <property type="match status" value="1"/>
</dbReference>
<dbReference type="HAMAP" id="MF_00265">
    <property type="entry name" value="VapC_Nob1"/>
    <property type="match status" value="1"/>
</dbReference>
<dbReference type="Gene3D" id="3.40.50.1010">
    <property type="entry name" value="5'-nuclease"/>
    <property type="match status" value="1"/>
</dbReference>
<dbReference type="GO" id="GO:0004540">
    <property type="term" value="F:RNA nuclease activity"/>
    <property type="evidence" value="ECO:0007669"/>
    <property type="project" value="InterPro"/>
</dbReference>
<dbReference type="InterPro" id="IPR022907">
    <property type="entry name" value="VapC_family"/>
</dbReference>
<keyword evidence="5" id="KW-0460">Magnesium</keyword>
<evidence type="ECO:0000259" key="6">
    <source>
        <dbReference type="Pfam" id="PF01850"/>
    </source>
</evidence>
<dbReference type="Proteomes" id="UP000028839">
    <property type="component" value="Unassembled WGS sequence"/>
</dbReference>
<dbReference type="PANTHER" id="PTHR39664:SF2">
    <property type="entry name" value="NUCLEIC ACID-BINDING PROTEIN, CONTAINING PIN DOMAIN-RELATED"/>
    <property type="match status" value="1"/>
</dbReference>
<reference evidence="7 8" key="1">
    <citation type="submission" date="2014-07" db="EMBL/GenBank/DDBJ databases">
        <title>Comparative analysis of Nitrosococcus oceani genome inventories of strains from Pacific and Atlantic gyres.</title>
        <authorList>
            <person name="Lim C.K."/>
            <person name="Wang L."/>
            <person name="Sayavedra-Soto L.A."/>
            <person name="Klotz M.G."/>
        </authorList>
    </citation>
    <scope>NUCLEOTIDE SEQUENCE [LARGE SCALE GENOMIC DNA]</scope>
    <source>
        <strain evidence="7 8">C-27</strain>
    </source>
</reference>
<dbReference type="EMBL" id="JPGN01000078">
    <property type="protein sequence ID" value="KFI18519.1"/>
    <property type="molecule type" value="Genomic_DNA"/>
</dbReference>
<keyword evidence="5" id="KW-0800">Toxin</keyword>
<dbReference type="Pfam" id="PF01850">
    <property type="entry name" value="PIN"/>
    <property type="match status" value="1"/>
</dbReference>
<dbReference type="GO" id="GO:0000287">
    <property type="term" value="F:magnesium ion binding"/>
    <property type="evidence" value="ECO:0007669"/>
    <property type="project" value="UniProtKB-UniRule"/>
</dbReference>
<dbReference type="AlphaFoldDB" id="A0A0E2YZ74"/>
<evidence type="ECO:0000256" key="5">
    <source>
        <dbReference type="HAMAP-Rule" id="MF_00265"/>
    </source>
</evidence>
<gene>
    <name evidence="5" type="primary">vapC</name>
    <name evidence="7" type="ORF">IB75_13520</name>
</gene>
<evidence type="ECO:0000256" key="4">
    <source>
        <dbReference type="ARBA" id="ARBA00022801"/>
    </source>
</evidence>
<comment type="function">
    <text evidence="5">Toxic component of a toxin-antitoxin (TA) system. An RNase.</text>
</comment>
<organism evidence="7 8">
    <name type="scientific">Nitrosococcus oceani C-27</name>
    <dbReference type="NCBI Taxonomy" id="314279"/>
    <lineage>
        <taxon>Bacteria</taxon>
        <taxon>Pseudomonadati</taxon>
        <taxon>Pseudomonadota</taxon>
        <taxon>Gammaproteobacteria</taxon>
        <taxon>Chromatiales</taxon>
        <taxon>Chromatiaceae</taxon>
        <taxon>Nitrosococcus</taxon>
    </lineage>
</organism>
<feature type="domain" description="PIN" evidence="6">
    <location>
        <begin position="2"/>
        <end position="118"/>
    </location>
</feature>
<name>A0A0E2YZ74_9GAMM</name>
<evidence type="ECO:0000256" key="3">
    <source>
        <dbReference type="ARBA" id="ARBA00022723"/>
    </source>
</evidence>
<keyword evidence="4 5" id="KW-0378">Hydrolase</keyword>
<feature type="binding site" evidence="5">
    <location>
        <position position="5"/>
    </location>
    <ligand>
        <name>Mg(2+)</name>
        <dbReference type="ChEBI" id="CHEBI:18420"/>
    </ligand>
</feature>
<sequence length="136" mass="14747">MIAVDTNVWVRYVTNDDEIQAQQAMALLGSNEILVTKTVLLELGWVLEAVYDLPSEVVLRAMRHILGLPNVRVEASGEVSLALNLYEKGLDFADAMHLASAGAASVFYTFDGKFSRSARAHGYPVIPVAEAGPAKE</sequence>
<dbReference type="GO" id="GO:0090729">
    <property type="term" value="F:toxin activity"/>
    <property type="evidence" value="ECO:0007669"/>
    <property type="project" value="UniProtKB-KW"/>
</dbReference>
<dbReference type="HOGENOM" id="CLU_121449_0_0_6"/>
<evidence type="ECO:0000313" key="8">
    <source>
        <dbReference type="Proteomes" id="UP000028839"/>
    </source>
</evidence>
<proteinExistence type="inferred from homology"/>
<accession>A0A0E2YZ74</accession>
<protein>
    <recommendedName>
        <fullName evidence="5">Ribonuclease VapC</fullName>
        <shortName evidence="5">RNase VapC</shortName>
        <ecNumber evidence="5">3.1.-.-</ecNumber>
    </recommendedName>
    <alternativeName>
        <fullName evidence="5">Toxin VapC</fullName>
    </alternativeName>
</protein>
<evidence type="ECO:0000256" key="1">
    <source>
        <dbReference type="ARBA" id="ARBA00022649"/>
    </source>
</evidence>